<feature type="transmembrane region" description="Helical" evidence="1">
    <location>
        <begin position="656"/>
        <end position="676"/>
    </location>
</feature>
<feature type="transmembrane region" description="Helical" evidence="1">
    <location>
        <begin position="500"/>
        <end position="518"/>
    </location>
</feature>
<proteinExistence type="predicted"/>
<evidence type="ECO:0008006" key="4">
    <source>
        <dbReference type="Google" id="ProtNLM"/>
    </source>
</evidence>
<organism evidence="2 3">
    <name type="scientific">Anaeromyces robustus</name>
    <dbReference type="NCBI Taxonomy" id="1754192"/>
    <lineage>
        <taxon>Eukaryota</taxon>
        <taxon>Fungi</taxon>
        <taxon>Fungi incertae sedis</taxon>
        <taxon>Chytridiomycota</taxon>
        <taxon>Chytridiomycota incertae sedis</taxon>
        <taxon>Neocallimastigomycetes</taxon>
        <taxon>Neocallimastigales</taxon>
        <taxon>Neocallimastigaceae</taxon>
        <taxon>Anaeromyces</taxon>
    </lineage>
</organism>
<reference evidence="2 3" key="1">
    <citation type="submission" date="2016-08" db="EMBL/GenBank/DDBJ databases">
        <title>A Parts List for Fungal Cellulosomes Revealed by Comparative Genomics.</title>
        <authorList>
            <consortium name="DOE Joint Genome Institute"/>
            <person name="Haitjema C.H."/>
            <person name="Gilmore S.P."/>
            <person name="Henske J.K."/>
            <person name="Solomon K.V."/>
            <person name="De Groot R."/>
            <person name="Kuo A."/>
            <person name="Mondo S.J."/>
            <person name="Salamov A.A."/>
            <person name="Labutti K."/>
            <person name="Zhao Z."/>
            <person name="Chiniquy J."/>
            <person name="Barry K."/>
            <person name="Brewer H.M."/>
            <person name="Purvine S.O."/>
            <person name="Wright A.T."/>
            <person name="Boxma B."/>
            <person name="Van Alen T."/>
            <person name="Hackstein J.H."/>
            <person name="Baker S.E."/>
            <person name="Grigoriev I.V."/>
            <person name="O'Malley M.A."/>
        </authorList>
    </citation>
    <scope>NUCLEOTIDE SEQUENCE [LARGE SCALE GENOMIC DNA]</scope>
    <source>
        <strain evidence="2 3">S4</strain>
    </source>
</reference>
<comment type="caution">
    <text evidence="2">The sequence shown here is derived from an EMBL/GenBank/DDBJ whole genome shotgun (WGS) entry which is preliminary data.</text>
</comment>
<feature type="transmembrane region" description="Helical" evidence="1">
    <location>
        <begin position="626"/>
        <end position="644"/>
    </location>
</feature>
<keyword evidence="1" id="KW-1133">Transmembrane helix</keyword>
<dbReference type="EMBL" id="MCFG01000183">
    <property type="protein sequence ID" value="ORX79208.1"/>
    <property type="molecule type" value="Genomic_DNA"/>
</dbReference>
<evidence type="ECO:0000313" key="3">
    <source>
        <dbReference type="Proteomes" id="UP000193944"/>
    </source>
</evidence>
<feature type="transmembrane region" description="Helical" evidence="1">
    <location>
        <begin position="576"/>
        <end position="594"/>
    </location>
</feature>
<dbReference type="STRING" id="1754192.A0A1Y1X0T3"/>
<keyword evidence="3" id="KW-1185">Reference proteome</keyword>
<protein>
    <recommendedName>
        <fullName evidence="4">G-protein coupled receptors family 3 profile domain-containing protein</fullName>
    </recommendedName>
</protein>
<accession>A0A1Y1X0T3</accession>
<feature type="transmembrane region" description="Helical" evidence="1">
    <location>
        <begin position="530"/>
        <end position="555"/>
    </location>
</feature>
<feature type="transmembrane region" description="Helical" evidence="1">
    <location>
        <begin position="688"/>
        <end position="717"/>
    </location>
</feature>
<dbReference type="Proteomes" id="UP000193944">
    <property type="component" value="Unassembled WGS sequence"/>
</dbReference>
<sequence>MKKYYKFIFLIFFYILIYCINGLHAQNTITILTREPELGVDVEEFEYLYETKVNEYFTELNKDDPVLKDYNITFIFYNYGNMTDRKKTFYYRYMLNLISYIEVGDCDMAIVEDRVLFTEEALMESDFVEYYIGYRQPTIGFFNKLNKNNIIKNLDLSYNDPKMIHDAKFKNDLYGLPYELDFDVLYYNNENEKTNDLVSKMESLTWDDLILLMNMSPNVSLDSSIGEENDLLNFFTEYVSNHYNLTEEYDKNYFKVLYNETGESIFNSLYDTVAKYSNGNTEDTVLINNYDAYYRFLDRDSGFFKGRASYYPFLINDEHKPISVTLPPKYITAIIEKYLVVNNESQINEDILAKVAMQLTSKEFQLFKAENFGSIPTFDISKKESDSDIKLYCNKFSHICNLMDKMKRIYVKDIFSTKYSVPFFEIGALLVKDLKYFLIHTDEDSIETILFDFKNANELVTFDLGIYGVLAYIITILVVIFSIIIIFFVNKYKDHPYLKVISPIFCEMIIVGCTLNMTKTIQDLPPYSEIGARIYFMIWTISDNLIYIPMFVVTYRIYRIYQSSGFMTRSLNNSRLLLLSIIIMSISIIFRFIITCTDDFYYFPFGSLRDPRYPEWVYNGYDTYSTIYQTYMQVIFIALLFMIITTGNVVNKFGDICYTFVIFSLNIVDFISNRLLHKLYYSNFAFDYFIITLFKCIACLSCIYFLVGSRLIFIILYNPPRTPTLSRPCNTNNYSNTNYNAQTNKNNNNNNDDDNSLKNLSDYVALRPTKSLIVTELLQKFKRN</sequence>
<dbReference type="AlphaFoldDB" id="A0A1Y1X0T3"/>
<reference evidence="2 3" key="2">
    <citation type="submission" date="2016-08" db="EMBL/GenBank/DDBJ databases">
        <title>Pervasive Adenine N6-methylation of Active Genes in Fungi.</title>
        <authorList>
            <consortium name="DOE Joint Genome Institute"/>
            <person name="Mondo S.J."/>
            <person name="Dannebaum R.O."/>
            <person name="Kuo R.C."/>
            <person name="Labutti K."/>
            <person name="Haridas S."/>
            <person name="Kuo A."/>
            <person name="Salamov A."/>
            <person name="Ahrendt S.R."/>
            <person name="Lipzen A."/>
            <person name="Sullivan W."/>
            <person name="Andreopoulos W.B."/>
            <person name="Clum A."/>
            <person name="Lindquist E."/>
            <person name="Daum C."/>
            <person name="Ramamoorthy G.K."/>
            <person name="Gryganskyi A."/>
            <person name="Culley D."/>
            <person name="Magnuson J.K."/>
            <person name="James T.Y."/>
            <person name="O'Malley M.A."/>
            <person name="Stajich J.E."/>
            <person name="Spatafora J.W."/>
            <person name="Visel A."/>
            <person name="Grigoriev I.V."/>
        </authorList>
    </citation>
    <scope>NUCLEOTIDE SEQUENCE [LARGE SCALE GENOMIC DNA]</scope>
    <source>
        <strain evidence="2 3">S4</strain>
    </source>
</reference>
<feature type="transmembrane region" description="Helical" evidence="1">
    <location>
        <begin position="464"/>
        <end position="488"/>
    </location>
</feature>
<dbReference type="OrthoDB" id="2138238at2759"/>
<keyword evidence="1" id="KW-0472">Membrane</keyword>
<evidence type="ECO:0000313" key="2">
    <source>
        <dbReference type="EMBL" id="ORX79208.1"/>
    </source>
</evidence>
<dbReference type="SUPFAM" id="SSF53850">
    <property type="entry name" value="Periplasmic binding protein-like II"/>
    <property type="match status" value="1"/>
</dbReference>
<dbReference type="Gene3D" id="3.40.190.10">
    <property type="entry name" value="Periplasmic binding protein-like II"/>
    <property type="match status" value="1"/>
</dbReference>
<gene>
    <name evidence="2" type="ORF">BCR32DRAFT_294565</name>
</gene>
<name>A0A1Y1X0T3_9FUNG</name>
<evidence type="ECO:0000256" key="1">
    <source>
        <dbReference type="SAM" id="Phobius"/>
    </source>
</evidence>
<keyword evidence="1" id="KW-0812">Transmembrane</keyword>